<dbReference type="PANTHER" id="PTHR42946:SF1">
    <property type="entry name" value="PHOSPHOGLUCOMUTASE (ALPHA-D-GLUCOSE-1,6-BISPHOSPHATE-DEPENDENT)"/>
    <property type="match status" value="1"/>
</dbReference>
<dbReference type="Pfam" id="PF02878">
    <property type="entry name" value="PGM_PMM_I"/>
    <property type="match status" value="1"/>
</dbReference>
<dbReference type="SUPFAM" id="SSF53738">
    <property type="entry name" value="Phosphoglucomutase, first 3 domains"/>
    <property type="match status" value="1"/>
</dbReference>
<keyword evidence="5" id="KW-0614">Plasmid</keyword>
<geneLocation type="plasmid" evidence="5">
    <name>pVVS1-per1</name>
</geneLocation>
<sequence>MVRKYFGTDGIRGKANEGAMTAETALRVGMAAGRVFRRGDHRHRVVIGKDTRLSGYMLEPALTAGFTSMGMDVFLFGPLPTTYRKNKRTANRRIGRINALFTQVQTYRKNKRPFHPSPTALDRS</sequence>
<keyword evidence="3" id="KW-0597">Phosphoprotein</keyword>
<dbReference type="GO" id="GO:0005975">
    <property type="term" value="P:carbohydrate metabolic process"/>
    <property type="evidence" value="ECO:0007669"/>
    <property type="project" value="InterPro"/>
</dbReference>
<comment type="similarity">
    <text evidence="2">Belongs to the phosphohexose mutase family.</text>
</comment>
<name>A0A1W6ARD8_VIBVL</name>
<dbReference type="EMBL" id="KY014466">
    <property type="protein sequence ID" value="ARJ33724.1"/>
    <property type="molecule type" value="Genomic_DNA"/>
</dbReference>
<reference evidence="5" key="1">
    <citation type="submission" date="2016-10" db="EMBL/GenBank/DDBJ databases">
        <authorList>
            <person name="Ye L."/>
            <person name="Chen S."/>
        </authorList>
    </citation>
    <scope>NUCLEOTIDE SEQUENCE</scope>
    <source>
        <plasmid evidence="5">pVVS1-per1</plasmid>
    </source>
</reference>
<dbReference type="InterPro" id="IPR050060">
    <property type="entry name" value="Phosphoglucosamine_mutase"/>
</dbReference>
<feature type="domain" description="Alpha-D-phosphohexomutase alpha/beta/alpha" evidence="4">
    <location>
        <begin position="3"/>
        <end position="82"/>
    </location>
</feature>
<dbReference type="Gene3D" id="3.40.120.10">
    <property type="entry name" value="Alpha-D-Glucose-1,6-Bisphosphate, subunit A, domain 3"/>
    <property type="match status" value="1"/>
</dbReference>
<protein>
    <submittedName>
        <fullName evidence="5">Phosphoglucosamine mutase</fullName>
    </submittedName>
</protein>
<evidence type="ECO:0000313" key="5">
    <source>
        <dbReference type="EMBL" id="ARJ33724.1"/>
    </source>
</evidence>
<dbReference type="GO" id="GO:0006048">
    <property type="term" value="P:UDP-N-acetylglucosamine biosynthetic process"/>
    <property type="evidence" value="ECO:0007669"/>
    <property type="project" value="TreeGrafter"/>
</dbReference>
<dbReference type="GO" id="GO:0009252">
    <property type="term" value="P:peptidoglycan biosynthetic process"/>
    <property type="evidence" value="ECO:0007669"/>
    <property type="project" value="TreeGrafter"/>
</dbReference>
<evidence type="ECO:0000259" key="4">
    <source>
        <dbReference type="Pfam" id="PF02878"/>
    </source>
</evidence>
<evidence type="ECO:0000256" key="1">
    <source>
        <dbReference type="ARBA" id="ARBA00001946"/>
    </source>
</evidence>
<evidence type="ECO:0000256" key="3">
    <source>
        <dbReference type="ARBA" id="ARBA00022553"/>
    </source>
</evidence>
<accession>A0A1W6ARD8</accession>
<dbReference type="AlphaFoldDB" id="A0A1W6ARD8"/>
<dbReference type="PANTHER" id="PTHR42946">
    <property type="entry name" value="PHOSPHOHEXOSE MUTASE"/>
    <property type="match status" value="1"/>
</dbReference>
<dbReference type="InterPro" id="IPR005844">
    <property type="entry name" value="A-D-PHexomutase_a/b/a-I"/>
</dbReference>
<proteinExistence type="inferred from homology"/>
<comment type="cofactor">
    <cofactor evidence="1">
        <name>Mg(2+)</name>
        <dbReference type="ChEBI" id="CHEBI:18420"/>
    </cofactor>
</comment>
<dbReference type="GO" id="GO:0004615">
    <property type="term" value="F:phosphomannomutase activity"/>
    <property type="evidence" value="ECO:0007669"/>
    <property type="project" value="TreeGrafter"/>
</dbReference>
<evidence type="ECO:0000256" key="2">
    <source>
        <dbReference type="ARBA" id="ARBA00010231"/>
    </source>
</evidence>
<dbReference type="GO" id="GO:0008966">
    <property type="term" value="F:phosphoglucosamine mutase activity"/>
    <property type="evidence" value="ECO:0007669"/>
    <property type="project" value="TreeGrafter"/>
</dbReference>
<dbReference type="GO" id="GO:0005829">
    <property type="term" value="C:cytosol"/>
    <property type="evidence" value="ECO:0007669"/>
    <property type="project" value="TreeGrafter"/>
</dbReference>
<dbReference type="InterPro" id="IPR016055">
    <property type="entry name" value="A-D-PHexomutase_a/b/a-I/II/III"/>
</dbReference>
<organism evidence="5">
    <name type="scientific">Vibrio vulnificus</name>
    <dbReference type="NCBI Taxonomy" id="672"/>
    <lineage>
        <taxon>Bacteria</taxon>
        <taxon>Pseudomonadati</taxon>
        <taxon>Pseudomonadota</taxon>
        <taxon>Gammaproteobacteria</taxon>
        <taxon>Vibrionales</taxon>
        <taxon>Vibrionaceae</taxon>
        <taxon>Vibrio</taxon>
    </lineage>
</organism>